<gene>
    <name evidence="7" type="ORF">GLW05_18150</name>
</gene>
<feature type="transmembrane region" description="Helical" evidence="5">
    <location>
        <begin position="41"/>
        <end position="63"/>
    </location>
</feature>
<name>A0A6I5A586_9BACI</name>
<evidence type="ECO:0000256" key="3">
    <source>
        <dbReference type="ARBA" id="ARBA00022989"/>
    </source>
</evidence>
<dbReference type="EMBL" id="WMEQ01000017">
    <property type="protein sequence ID" value="MYL35506.1"/>
    <property type="molecule type" value="Genomic_DNA"/>
</dbReference>
<comment type="caution">
    <text evidence="7">The sequence shown here is derived from an EMBL/GenBank/DDBJ whole genome shotgun (WGS) entry which is preliminary data.</text>
</comment>
<evidence type="ECO:0000313" key="7">
    <source>
        <dbReference type="EMBL" id="MYL35506.1"/>
    </source>
</evidence>
<evidence type="ECO:0000313" key="8">
    <source>
        <dbReference type="Proteomes" id="UP000468638"/>
    </source>
</evidence>
<organism evidence="7 8">
    <name type="scientific">Pontibacillus yanchengensis</name>
    <dbReference type="NCBI Taxonomy" id="462910"/>
    <lineage>
        <taxon>Bacteria</taxon>
        <taxon>Bacillati</taxon>
        <taxon>Bacillota</taxon>
        <taxon>Bacilli</taxon>
        <taxon>Bacillales</taxon>
        <taxon>Bacillaceae</taxon>
        <taxon>Pontibacillus</taxon>
    </lineage>
</organism>
<evidence type="ECO:0000256" key="2">
    <source>
        <dbReference type="ARBA" id="ARBA00022692"/>
    </source>
</evidence>
<sequence length="173" mass="19795">MNTFLFIKVFLSGLFMFSIITKINAFNSFRDTVKSLGFKGLYSTFGAILVLLFEFSISILILFSSTQLYGKLLLFFLLIIFLLAVIIAKVKQLNVKCNCFGALTNETLGYKTLIHIAFLTFFQFVLLFDKQTIGVDQVSIHSTVNMFFTSFSIIFSYFLIKILFKINMNRGVE</sequence>
<keyword evidence="4 5" id="KW-0472">Membrane</keyword>
<dbReference type="Pfam" id="PF07291">
    <property type="entry name" value="MauE"/>
    <property type="match status" value="1"/>
</dbReference>
<evidence type="ECO:0000256" key="4">
    <source>
        <dbReference type="ARBA" id="ARBA00023136"/>
    </source>
</evidence>
<accession>A0A6I5A586</accession>
<reference evidence="7 8" key="1">
    <citation type="submission" date="2019-11" db="EMBL/GenBank/DDBJ databases">
        <title>Genome sequences of 17 halophilic strains isolated from different environments.</title>
        <authorList>
            <person name="Furrow R.E."/>
        </authorList>
    </citation>
    <scope>NUCLEOTIDE SEQUENCE [LARGE SCALE GENOMIC DNA]</scope>
    <source>
        <strain evidence="7 8">22514_16_FS</strain>
    </source>
</reference>
<evidence type="ECO:0000256" key="5">
    <source>
        <dbReference type="SAM" id="Phobius"/>
    </source>
</evidence>
<feature type="transmembrane region" description="Helical" evidence="5">
    <location>
        <begin position="69"/>
        <end position="88"/>
    </location>
</feature>
<evidence type="ECO:0000259" key="6">
    <source>
        <dbReference type="Pfam" id="PF07291"/>
    </source>
</evidence>
<dbReference type="GO" id="GO:0030416">
    <property type="term" value="P:methylamine metabolic process"/>
    <property type="evidence" value="ECO:0007669"/>
    <property type="project" value="InterPro"/>
</dbReference>
<feature type="domain" description="Methylamine utilisation protein MauE" evidence="6">
    <location>
        <begin position="4"/>
        <end position="121"/>
    </location>
</feature>
<keyword evidence="2 5" id="KW-0812">Transmembrane</keyword>
<keyword evidence="3 5" id="KW-1133">Transmembrane helix</keyword>
<proteinExistence type="predicted"/>
<protein>
    <recommendedName>
        <fullName evidence="6">Methylamine utilisation protein MauE domain-containing protein</fullName>
    </recommendedName>
</protein>
<dbReference type="AlphaFoldDB" id="A0A6I5A586"/>
<feature type="transmembrane region" description="Helical" evidence="5">
    <location>
        <begin position="140"/>
        <end position="160"/>
    </location>
</feature>
<feature type="transmembrane region" description="Helical" evidence="5">
    <location>
        <begin position="6"/>
        <end position="29"/>
    </location>
</feature>
<evidence type="ECO:0000256" key="1">
    <source>
        <dbReference type="ARBA" id="ARBA00004141"/>
    </source>
</evidence>
<dbReference type="Proteomes" id="UP000468638">
    <property type="component" value="Unassembled WGS sequence"/>
</dbReference>
<dbReference type="GO" id="GO:0016020">
    <property type="term" value="C:membrane"/>
    <property type="evidence" value="ECO:0007669"/>
    <property type="project" value="UniProtKB-SubCell"/>
</dbReference>
<comment type="subcellular location">
    <subcellularLocation>
        <location evidence="1">Membrane</location>
        <topology evidence="1">Multi-pass membrane protein</topology>
    </subcellularLocation>
</comment>
<dbReference type="RefSeq" id="WP_160850570.1">
    <property type="nucleotide sequence ID" value="NZ_WMEQ01000017.1"/>
</dbReference>
<dbReference type="OrthoDB" id="2594468at2"/>
<feature type="transmembrane region" description="Helical" evidence="5">
    <location>
        <begin position="108"/>
        <end position="128"/>
    </location>
</feature>
<dbReference type="InterPro" id="IPR009908">
    <property type="entry name" value="Methylamine_util_MauE"/>
</dbReference>